<feature type="domain" description="GST N-terminal" evidence="1">
    <location>
        <begin position="1"/>
        <end position="67"/>
    </location>
</feature>
<dbReference type="InterPro" id="IPR036249">
    <property type="entry name" value="Thioredoxin-like_sf"/>
</dbReference>
<dbReference type="SUPFAM" id="SSF47616">
    <property type="entry name" value="GST C-terminal domain-like"/>
    <property type="match status" value="1"/>
</dbReference>
<dbReference type="CDD" id="cd03188">
    <property type="entry name" value="GST_C_Beta"/>
    <property type="match status" value="1"/>
</dbReference>
<reference evidence="3 4" key="1">
    <citation type="submission" date="2015-07" db="EMBL/GenBank/DDBJ databases">
        <authorList>
            <consortium name="Consortium for Microbial Forensics and Genomics (microFORGE)"/>
            <person name="Knight B.M."/>
            <person name="Roberts D.P."/>
            <person name="Lin D."/>
            <person name="Hari K."/>
            <person name="Fletcher J."/>
            <person name="Melcher U."/>
            <person name="Blagden T."/>
            <person name="Winegar R.A."/>
        </authorList>
    </citation>
    <scope>NUCLEOTIDE SEQUENCE [LARGE SCALE GENOMIC DNA]</scope>
    <source>
        <strain evidence="3 4">X11-5A</strain>
    </source>
</reference>
<dbReference type="InterPro" id="IPR004046">
    <property type="entry name" value="GST_C"/>
</dbReference>
<dbReference type="Gene3D" id="3.40.30.10">
    <property type="entry name" value="Glutaredoxin"/>
    <property type="match status" value="1"/>
</dbReference>
<dbReference type="InterPro" id="IPR040079">
    <property type="entry name" value="Glutathione_S-Trfase"/>
</dbReference>
<feature type="domain" description="GST C-terminal" evidence="2">
    <location>
        <begin position="73"/>
        <end position="196"/>
    </location>
</feature>
<dbReference type="AlphaFoldDB" id="A0AAP0ZNM7"/>
<dbReference type="Proteomes" id="UP000036790">
    <property type="component" value="Unassembled WGS sequence"/>
</dbReference>
<reference evidence="3 4" key="2">
    <citation type="submission" date="2015-09" db="EMBL/GenBank/DDBJ databases">
        <title>Draft genome sequence of Xanthomonas oryzae pv. USA str. X11-5A.</title>
        <authorList>
            <person name="Knight B.M."/>
            <person name="Roberts D.P."/>
            <person name="Lin D."/>
            <person name="Hari K."/>
            <person name="Fletcher J."/>
            <person name="Melcher U."/>
            <person name="Blagden T."/>
            <person name="Winegar R.A."/>
        </authorList>
    </citation>
    <scope>NUCLEOTIDE SEQUENCE [LARGE SCALE GENOMIC DNA]</scope>
    <source>
        <strain evidence="3 4">X11-5A</strain>
    </source>
</reference>
<dbReference type="EMBL" id="LHUJ01000033">
    <property type="protein sequence ID" value="KOR49169.1"/>
    <property type="molecule type" value="Genomic_DNA"/>
</dbReference>
<gene>
    <name evidence="3" type="ORF">ADT25_01930</name>
</gene>
<organism evidence="3 4">
    <name type="scientific">Xanthomonas oryzae</name>
    <dbReference type="NCBI Taxonomy" id="347"/>
    <lineage>
        <taxon>Bacteria</taxon>
        <taxon>Pseudomonadati</taxon>
        <taxon>Pseudomonadota</taxon>
        <taxon>Gammaproteobacteria</taxon>
        <taxon>Lysobacterales</taxon>
        <taxon>Lysobacteraceae</taxon>
        <taxon>Xanthomonas</taxon>
    </lineage>
</organism>
<evidence type="ECO:0000259" key="2">
    <source>
        <dbReference type="PROSITE" id="PS50405"/>
    </source>
</evidence>
<sequence>MVHWLLIELDVPHELHPLDFERGEHTSSQYLAINPAGVVPTLVLDGHVLTEAAAIALQLADLHPQATLAPALGTPERAAYYTWMFFCANTLQPVYRAWFYPSEPAGAEHAEAAQVQARRKLEAAWTQVAAHLQVHGPYLLGHTFSAADFMLTMLMRWSRNMPRPTDTWPALQAHATLIKARPAFQETYRREGLTDWTWAASRSAKRCAGRQGDFSTFEVIARKLRQRRDCRGRAGRSVLQHGL</sequence>
<protein>
    <submittedName>
        <fullName evidence="3">Glutathione S-transferase</fullName>
    </submittedName>
</protein>
<dbReference type="SFLD" id="SFLDG00358">
    <property type="entry name" value="Main_(cytGST)"/>
    <property type="match status" value="1"/>
</dbReference>
<comment type="caution">
    <text evidence="3">The sequence shown here is derived from an EMBL/GenBank/DDBJ whole genome shotgun (WGS) entry which is preliminary data.</text>
</comment>
<dbReference type="SFLD" id="SFLDS00019">
    <property type="entry name" value="Glutathione_Transferase_(cytos"/>
    <property type="match status" value="1"/>
</dbReference>
<dbReference type="PROSITE" id="PS50405">
    <property type="entry name" value="GST_CTER"/>
    <property type="match status" value="1"/>
</dbReference>
<dbReference type="InterPro" id="IPR036282">
    <property type="entry name" value="Glutathione-S-Trfase_C_sf"/>
</dbReference>
<dbReference type="InterPro" id="IPR010987">
    <property type="entry name" value="Glutathione-S-Trfase_C-like"/>
</dbReference>
<dbReference type="Gene3D" id="1.20.1050.10">
    <property type="match status" value="1"/>
</dbReference>
<dbReference type="Pfam" id="PF13409">
    <property type="entry name" value="GST_N_2"/>
    <property type="match status" value="1"/>
</dbReference>
<dbReference type="PANTHER" id="PTHR44051:SF21">
    <property type="entry name" value="GLUTATHIONE S-TRANSFERASE FAMILY PROTEIN"/>
    <property type="match status" value="1"/>
</dbReference>
<dbReference type="CDD" id="cd03057">
    <property type="entry name" value="GST_N_Beta"/>
    <property type="match status" value="1"/>
</dbReference>
<evidence type="ECO:0000259" key="1">
    <source>
        <dbReference type="PROSITE" id="PS50404"/>
    </source>
</evidence>
<dbReference type="SUPFAM" id="SSF52833">
    <property type="entry name" value="Thioredoxin-like"/>
    <property type="match status" value="1"/>
</dbReference>
<name>A0AAP0ZNM7_9XANT</name>
<accession>A0AAP0ZNM7</accession>
<dbReference type="PROSITE" id="PS50404">
    <property type="entry name" value="GST_NTER"/>
    <property type="match status" value="1"/>
</dbReference>
<dbReference type="SFLD" id="SFLDG01150">
    <property type="entry name" value="Main.1:_Beta-like"/>
    <property type="match status" value="1"/>
</dbReference>
<evidence type="ECO:0000313" key="3">
    <source>
        <dbReference type="EMBL" id="KOR49169.1"/>
    </source>
</evidence>
<proteinExistence type="predicted"/>
<dbReference type="PANTHER" id="PTHR44051">
    <property type="entry name" value="GLUTATHIONE S-TRANSFERASE-RELATED"/>
    <property type="match status" value="1"/>
</dbReference>
<dbReference type="Pfam" id="PF14497">
    <property type="entry name" value="GST_C_3"/>
    <property type="match status" value="1"/>
</dbReference>
<dbReference type="InterPro" id="IPR004045">
    <property type="entry name" value="Glutathione_S-Trfase_N"/>
</dbReference>
<evidence type="ECO:0000313" key="4">
    <source>
        <dbReference type="Proteomes" id="UP000036790"/>
    </source>
</evidence>